<dbReference type="InterPro" id="IPR000073">
    <property type="entry name" value="AB_hydrolase_1"/>
</dbReference>
<sequence length="275" mass="30667">MKMLFNLVATLASAYLAIVLLVFFLQSYLIYFPQTGRDIAVTPEHTGLAYESVEIETGDKETLHGWFVPAPDAVGTVLFFHGNAGNISHRLDYLPMFRALKLNTFIFDYRGYGRSSGTPTETGTYEDAIAAWHFLTESKGIVSQEIILYGESLGGAVAAWLAAQKDPAMLVLTSVFTSVPDLAETIYPWLPVRWIARFDYNTLRHLESINCPVFVAHSPHDEIVPFSHGRHLFHAAAEPKQFLTLAGGHNDGFIFMRAEWRNTLGSFIAAHLKSL</sequence>
<evidence type="ECO:0000259" key="1">
    <source>
        <dbReference type="Pfam" id="PF00561"/>
    </source>
</evidence>
<dbReference type="RefSeq" id="WP_090702587.1">
    <property type="nucleotide sequence ID" value="NZ_FOSP01000040.1"/>
</dbReference>
<dbReference type="OrthoDB" id="9777090at2"/>
<dbReference type="Proteomes" id="UP000199533">
    <property type="component" value="Unassembled WGS sequence"/>
</dbReference>
<dbReference type="Gene3D" id="3.40.50.1820">
    <property type="entry name" value="alpha/beta hydrolase"/>
    <property type="match status" value="1"/>
</dbReference>
<keyword evidence="3" id="KW-1185">Reference proteome</keyword>
<evidence type="ECO:0000313" key="3">
    <source>
        <dbReference type="Proteomes" id="UP000199533"/>
    </source>
</evidence>
<evidence type="ECO:0000313" key="2">
    <source>
        <dbReference type="EMBL" id="SFL19315.1"/>
    </source>
</evidence>
<dbReference type="InterPro" id="IPR029058">
    <property type="entry name" value="AB_hydrolase_fold"/>
</dbReference>
<feature type="domain" description="AB hydrolase-1" evidence="1">
    <location>
        <begin position="76"/>
        <end position="189"/>
    </location>
</feature>
<dbReference type="AlphaFoldDB" id="A0A1I4FN96"/>
<accession>A0A1I4FN96</accession>
<dbReference type="PANTHER" id="PTHR12277">
    <property type="entry name" value="ALPHA/BETA HYDROLASE DOMAIN-CONTAINING PROTEIN"/>
    <property type="match status" value="1"/>
</dbReference>
<name>A0A1I4FN96_9PROT</name>
<gene>
    <name evidence="2" type="ORF">SAMN05216302_10409</name>
</gene>
<dbReference type="PANTHER" id="PTHR12277:SF81">
    <property type="entry name" value="PROTEIN ABHD13"/>
    <property type="match status" value="1"/>
</dbReference>
<organism evidence="2 3">
    <name type="scientific">Nitrosomonas aestuarii</name>
    <dbReference type="NCBI Taxonomy" id="52441"/>
    <lineage>
        <taxon>Bacteria</taxon>
        <taxon>Pseudomonadati</taxon>
        <taxon>Pseudomonadota</taxon>
        <taxon>Betaproteobacteria</taxon>
        <taxon>Nitrosomonadales</taxon>
        <taxon>Nitrosomonadaceae</taxon>
        <taxon>Nitrosomonas</taxon>
    </lineage>
</organism>
<dbReference type="EMBL" id="FOSP01000040">
    <property type="protein sequence ID" value="SFL19315.1"/>
    <property type="molecule type" value="Genomic_DNA"/>
</dbReference>
<dbReference type="STRING" id="52441.SAMN05216302_10409"/>
<proteinExistence type="predicted"/>
<dbReference type="SUPFAM" id="SSF53474">
    <property type="entry name" value="alpha/beta-Hydrolases"/>
    <property type="match status" value="1"/>
</dbReference>
<protein>
    <recommendedName>
        <fullName evidence="1">AB hydrolase-1 domain-containing protein</fullName>
    </recommendedName>
</protein>
<reference evidence="3" key="1">
    <citation type="submission" date="2016-10" db="EMBL/GenBank/DDBJ databases">
        <authorList>
            <person name="Varghese N."/>
            <person name="Submissions S."/>
        </authorList>
    </citation>
    <scope>NUCLEOTIDE SEQUENCE [LARGE SCALE GENOMIC DNA]</scope>
    <source>
        <strain evidence="3">Nm69</strain>
    </source>
</reference>
<dbReference type="Pfam" id="PF00561">
    <property type="entry name" value="Abhydrolase_1"/>
    <property type="match status" value="1"/>
</dbReference>